<dbReference type="InterPro" id="IPR018497">
    <property type="entry name" value="Peptidase_M13_C"/>
</dbReference>
<keyword evidence="13" id="KW-1185">Reference proteome</keyword>
<dbReference type="Pfam" id="PF05649">
    <property type="entry name" value="Peptidase_M13_N"/>
    <property type="match status" value="1"/>
</dbReference>
<dbReference type="GO" id="GO:0016485">
    <property type="term" value="P:protein processing"/>
    <property type="evidence" value="ECO:0007669"/>
    <property type="project" value="TreeGrafter"/>
</dbReference>
<dbReference type="InterPro" id="IPR042089">
    <property type="entry name" value="Peptidase_M13_dom_2"/>
</dbReference>
<dbReference type="GO" id="GO:0005886">
    <property type="term" value="C:plasma membrane"/>
    <property type="evidence" value="ECO:0007669"/>
    <property type="project" value="UniProtKB-SubCell"/>
</dbReference>
<comment type="caution">
    <text evidence="12">The sequence shown here is derived from an EMBL/GenBank/DDBJ whole genome shotgun (WGS) entry which is preliminary data.</text>
</comment>
<dbReference type="SUPFAM" id="SSF55486">
    <property type="entry name" value="Metalloproteases ('zincins'), catalytic domain"/>
    <property type="match status" value="1"/>
</dbReference>
<keyword evidence="9" id="KW-1133">Transmembrane helix</keyword>
<evidence type="ECO:0000256" key="4">
    <source>
        <dbReference type="ARBA" id="ARBA00022670"/>
    </source>
</evidence>
<dbReference type="PANTHER" id="PTHR11733">
    <property type="entry name" value="ZINC METALLOPROTEASE FAMILY M13 NEPRILYSIN-RELATED"/>
    <property type="match status" value="1"/>
</dbReference>
<evidence type="ECO:0000256" key="3">
    <source>
        <dbReference type="ARBA" id="ARBA00007357"/>
    </source>
</evidence>
<evidence type="ECO:0000313" key="12">
    <source>
        <dbReference type="EMBL" id="CAB3388646.1"/>
    </source>
</evidence>
<evidence type="ECO:0000256" key="9">
    <source>
        <dbReference type="SAM" id="Phobius"/>
    </source>
</evidence>
<keyword evidence="8" id="KW-0482">Metalloprotease</keyword>
<gene>
    <name evidence="12" type="ORF">CLODIP_2_CD08603</name>
</gene>
<name>A0A8S1E8H9_9INSE</name>
<dbReference type="Pfam" id="PF01431">
    <property type="entry name" value="Peptidase_M13"/>
    <property type="match status" value="1"/>
</dbReference>
<dbReference type="PRINTS" id="PR00786">
    <property type="entry name" value="NEPRILYSIN"/>
</dbReference>
<comment type="cofactor">
    <cofactor evidence="1">
        <name>Zn(2+)</name>
        <dbReference type="ChEBI" id="CHEBI:29105"/>
    </cofactor>
</comment>
<dbReference type="InterPro" id="IPR024079">
    <property type="entry name" value="MetalloPept_cat_dom_sf"/>
</dbReference>
<protein>
    <recommendedName>
        <fullName evidence="14">Endothelin-converting enzyme 1</fullName>
    </recommendedName>
</protein>
<feature type="transmembrane region" description="Helical" evidence="9">
    <location>
        <begin position="27"/>
        <end position="49"/>
    </location>
</feature>
<comment type="subcellular location">
    <subcellularLocation>
        <location evidence="2">Cell membrane</location>
        <topology evidence="2">Single-pass type II membrane protein</topology>
    </subcellularLocation>
</comment>
<keyword evidence="9" id="KW-0472">Membrane</keyword>
<feature type="domain" description="Peptidase M13 C-terminal" evidence="10">
    <location>
        <begin position="560"/>
        <end position="776"/>
    </location>
</feature>
<evidence type="ECO:0000256" key="8">
    <source>
        <dbReference type="ARBA" id="ARBA00023049"/>
    </source>
</evidence>
<proteinExistence type="inferred from homology"/>
<dbReference type="GO" id="GO:0004222">
    <property type="term" value="F:metalloendopeptidase activity"/>
    <property type="evidence" value="ECO:0007669"/>
    <property type="project" value="InterPro"/>
</dbReference>
<evidence type="ECO:0000256" key="7">
    <source>
        <dbReference type="ARBA" id="ARBA00022833"/>
    </source>
</evidence>
<dbReference type="Gene3D" id="3.40.390.10">
    <property type="entry name" value="Collagenase (Catalytic Domain)"/>
    <property type="match status" value="1"/>
</dbReference>
<keyword evidence="7" id="KW-0862">Zinc</keyword>
<evidence type="ECO:0000256" key="5">
    <source>
        <dbReference type="ARBA" id="ARBA00022723"/>
    </source>
</evidence>
<evidence type="ECO:0000256" key="1">
    <source>
        <dbReference type="ARBA" id="ARBA00001947"/>
    </source>
</evidence>
<dbReference type="PROSITE" id="PS51885">
    <property type="entry name" value="NEPRILYSIN"/>
    <property type="match status" value="1"/>
</dbReference>
<dbReference type="CDD" id="cd08662">
    <property type="entry name" value="M13"/>
    <property type="match status" value="1"/>
</dbReference>
<dbReference type="PROSITE" id="PS51257">
    <property type="entry name" value="PROKAR_LIPOPROTEIN"/>
    <property type="match status" value="1"/>
</dbReference>
<dbReference type="OrthoDB" id="6475849at2759"/>
<sequence length="779" mass="88802">MKYEVDTENNAEKRASLVSPGNGMSGCLVLVVLLLSAAIVAMSATMYVFTSARLNEVTLPPLQEDGHTCQSDECIISAARIITSLDPSADPCHDFYQFACGGWIENNPIPDGSSQKNQFQVLNDDLTYKIKHTLETPDTTLTLKPLKQARSMYKTCMDEETMEKMGVEPMLKVLRAIGLTDLPLDHEKRLNETDDSELAHWQSVIANSERMLGYSILFSLHVGEHPMNTSKFVIQINQGNLGFPEKVSSKESEEEAKVIEVYIAHYIDLLVKRVPGAKVNTSRVAHEVLQFSKQLRNLTVENENKKDLLSQLEEITFADLQNITDSNLNLSISDPNRLNWTEYVNFVFDGLNVTLDFDSELIIVKNTEYFQKLSELLQNTPAETIERYIWWRVFSALAPHTMKEFREARKKFWQATTGIIEDLPKWKVCAYKVNEIFGMAIGYEYIKKHFNEEAKQKALEMVNDIHKAFEDMVKEVDWMDEATKNITIQKINAVMPFIGFPDWMLIPGAMEKYYEGIEVVDGEWFASHMKIVEVYHNTTLKKLNTKPDRNIFVAFPTTVNAFYSPQMNSITFPAGILHPPFYGLGLESLNYGAIGAIIGHEFTHGFDNDGRQFDLDGNLKEWWTNKTLTEYKSRVQCIVDQYSNYYFEPLGKNYTVNGKITQGENIADNGGLREALRAYEILKTRQAQQHWGRKSAPDPEPYLPGFANFSHKQLFFLGYANMWCSNETPSSLKESLKSDVHSPGRFRVLGTLSNMKEFAEAWNCSAGTRMNPVKKCVLW</sequence>
<dbReference type="Gene3D" id="1.10.1380.10">
    <property type="entry name" value="Neutral endopeptidase , domain2"/>
    <property type="match status" value="1"/>
</dbReference>
<evidence type="ECO:0008006" key="14">
    <source>
        <dbReference type="Google" id="ProtNLM"/>
    </source>
</evidence>
<dbReference type="InterPro" id="IPR000718">
    <property type="entry name" value="Peptidase_M13"/>
</dbReference>
<dbReference type="EMBL" id="CADEPI010000841">
    <property type="protein sequence ID" value="CAB3388646.1"/>
    <property type="molecule type" value="Genomic_DNA"/>
</dbReference>
<evidence type="ECO:0000259" key="10">
    <source>
        <dbReference type="Pfam" id="PF01431"/>
    </source>
</evidence>
<accession>A0A8S1E8H9</accession>
<feature type="domain" description="Peptidase M13 N-terminal" evidence="11">
    <location>
        <begin position="91"/>
        <end position="501"/>
    </location>
</feature>
<evidence type="ECO:0000256" key="2">
    <source>
        <dbReference type="ARBA" id="ARBA00004401"/>
    </source>
</evidence>
<keyword evidence="5" id="KW-0479">Metal-binding</keyword>
<evidence type="ECO:0000259" key="11">
    <source>
        <dbReference type="Pfam" id="PF05649"/>
    </source>
</evidence>
<dbReference type="GO" id="GO:0046872">
    <property type="term" value="F:metal ion binding"/>
    <property type="evidence" value="ECO:0007669"/>
    <property type="project" value="UniProtKB-KW"/>
</dbReference>
<dbReference type="AlphaFoldDB" id="A0A8S1E8H9"/>
<comment type="similarity">
    <text evidence="3">Belongs to the peptidase M13 family.</text>
</comment>
<dbReference type="InterPro" id="IPR008753">
    <property type="entry name" value="Peptidase_M13_N"/>
</dbReference>
<dbReference type="PANTHER" id="PTHR11733:SF133">
    <property type="entry name" value="PHOSPHATE-REGULATING NEUTRAL ENDOPEPTIDASE PHEX"/>
    <property type="match status" value="1"/>
</dbReference>
<evidence type="ECO:0000256" key="6">
    <source>
        <dbReference type="ARBA" id="ARBA00022801"/>
    </source>
</evidence>
<keyword evidence="4" id="KW-0645">Protease</keyword>
<evidence type="ECO:0000313" key="13">
    <source>
        <dbReference type="Proteomes" id="UP000494165"/>
    </source>
</evidence>
<reference evidence="12 13" key="1">
    <citation type="submission" date="2020-04" db="EMBL/GenBank/DDBJ databases">
        <authorList>
            <person name="Alioto T."/>
            <person name="Alioto T."/>
            <person name="Gomez Garrido J."/>
        </authorList>
    </citation>
    <scope>NUCLEOTIDE SEQUENCE [LARGE SCALE GENOMIC DNA]</scope>
</reference>
<dbReference type="Proteomes" id="UP000494165">
    <property type="component" value="Unassembled WGS sequence"/>
</dbReference>
<keyword evidence="6" id="KW-0378">Hydrolase</keyword>
<keyword evidence="9" id="KW-0812">Transmembrane</keyword>
<organism evidence="12 13">
    <name type="scientific">Cloeon dipterum</name>
    <dbReference type="NCBI Taxonomy" id="197152"/>
    <lineage>
        <taxon>Eukaryota</taxon>
        <taxon>Metazoa</taxon>
        <taxon>Ecdysozoa</taxon>
        <taxon>Arthropoda</taxon>
        <taxon>Hexapoda</taxon>
        <taxon>Insecta</taxon>
        <taxon>Pterygota</taxon>
        <taxon>Palaeoptera</taxon>
        <taxon>Ephemeroptera</taxon>
        <taxon>Pisciforma</taxon>
        <taxon>Baetidae</taxon>
        <taxon>Cloeon</taxon>
    </lineage>
</organism>